<name>A0A3B0RR17_9ZZZZ</name>
<dbReference type="GO" id="GO:0003824">
    <property type="term" value="F:catalytic activity"/>
    <property type="evidence" value="ECO:0007669"/>
    <property type="project" value="InterPro"/>
</dbReference>
<dbReference type="InterPro" id="IPR016164">
    <property type="entry name" value="FAD-linked_Oxase-like_C"/>
</dbReference>
<dbReference type="PANTHER" id="PTHR11748">
    <property type="entry name" value="D-LACTATE DEHYDROGENASE"/>
    <property type="match status" value="1"/>
</dbReference>
<evidence type="ECO:0000259" key="3">
    <source>
        <dbReference type="PROSITE" id="PS51387"/>
    </source>
</evidence>
<proteinExistence type="predicted"/>
<keyword evidence="2" id="KW-0274">FAD</keyword>
<keyword evidence="1" id="KW-0285">Flavoprotein</keyword>
<gene>
    <name evidence="4" type="ORF">MNBD_ACTINO01-2414</name>
</gene>
<dbReference type="SUPFAM" id="SSF56176">
    <property type="entry name" value="FAD-binding/transporter-associated domain-like"/>
    <property type="match status" value="1"/>
</dbReference>
<dbReference type="EMBL" id="UOEI01000129">
    <property type="protein sequence ID" value="VAV94607.1"/>
    <property type="molecule type" value="Genomic_DNA"/>
</dbReference>
<dbReference type="InterPro" id="IPR016166">
    <property type="entry name" value="FAD-bd_PCMH"/>
</dbReference>
<dbReference type="PANTHER" id="PTHR11748:SF103">
    <property type="entry name" value="GLYCOLATE OXIDASE SUBUNIT GLCE"/>
    <property type="match status" value="1"/>
</dbReference>
<protein>
    <recommendedName>
        <fullName evidence="3">FAD-binding PCMH-type domain-containing protein</fullName>
    </recommendedName>
</protein>
<dbReference type="PROSITE" id="PS51387">
    <property type="entry name" value="FAD_PCMH"/>
    <property type="match status" value="1"/>
</dbReference>
<dbReference type="AlphaFoldDB" id="A0A3B0RR17"/>
<reference evidence="4" key="1">
    <citation type="submission" date="2018-06" db="EMBL/GenBank/DDBJ databases">
        <authorList>
            <person name="Zhirakovskaya E."/>
        </authorList>
    </citation>
    <scope>NUCLEOTIDE SEQUENCE</scope>
</reference>
<organism evidence="4">
    <name type="scientific">hydrothermal vent metagenome</name>
    <dbReference type="NCBI Taxonomy" id="652676"/>
    <lineage>
        <taxon>unclassified sequences</taxon>
        <taxon>metagenomes</taxon>
        <taxon>ecological metagenomes</taxon>
    </lineage>
</organism>
<dbReference type="SUPFAM" id="SSF55103">
    <property type="entry name" value="FAD-linked oxidases, C-terminal domain"/>
    <property type="match status" value="1"/>
</dbReference>
<sequence length="370" mass="38706">MSALPESAVTALAGLAKDHAPSGITASLVVEPRSNEDLVGIVQSAGDNGASLIPVGSGSTMQGVVTDIAVVTSGLAEVIDYQPDDLTIVVGVGTTLGELEEVLAERDLSAILPENAPRRTIGGVVASGTSGYRRLGYGPIRDRVLEVTMVTGYGEVVRAGGRLVKNVTGYDLSRLATGSLGSLGIITSVCFKLWPVTSEKQTVIVEDAAAALLATYRPVAVLETDVGSKVYLQGDPTTIHDQVSRLRGDAVNGFIWPDAVESPVRIALNVPPRSVVDAVVEVRSLETDWFVAQHGVGVIDIGMGTFDDEAVGFLRRWTENRGGSLVVSAPGLTSAQRWGTPPSTIEIQRRMKNLFDPAGVCNPGVLPGGL</sequence>
<dbReference type="Gene3D" id="3.30.465.10">
    <property type="match status" value="1"/>
</dbReference>
<dbReference type="Pfam" id="PF01565">
    <property type="entry name" value="FAD_binding_4"/>
    <property type="match status" value="1"/>
</dbReference>
<accession>A0A3B0RR17</accession>
<dbReference type="InterPro" id="IPR016169">
    <property type="entry name" value="FAD-bd_PCMH_sub2"/>
</dbReference>
<evidence type="ECO:0000256" key="1">
    <source>
        <dbReference type="ARBA" id="ARBA00022630"/>
    </source>
</evidence>
<feature type="domain" description="FAD-binding PCMH-type" evidence="3">
    <location>
        <begin position="22"/>
        <end position="196"/>
    </location>
</feature>
<evidence type="ECO:0000313" key="4">
    <source>
        <dbReference type="EMBL" id="VAV94607.1"/>
    </source>
</evidence>
<dbReference type="InterPro" id="IPR006094">
    <property type="entry name" value="Oxid_FAD_bind_N"/>
</dbReference>
<dbReference type="GO" id="GO:0071949">
    <property type="term" value="F:FAD binding"/>
    <property type="evidence" value="ECO:0007669"/>
    <property type="project" value="InterPro"/>
</dbReference>
<evidence type="ECO:0000256" key="2">
    <source>
        <dbReference type="ARBA" id="ARBA00022827"/>
    </source>
</evidence>
<dbReference type="InterPro" id="IPR036318">
    <property type="entry name" value="FAD-bd_PCMH-like_sf"/>
</dbReference>